<evidence type="ECO:0000259" key="10">
    <source>
        <dbReference type="PROSITE" id="PS50263"/>
    </source>
</evidence>
<dbReference type="Pfam" id="PF00795">
    <property type="entry name" value="CN_hydrolase"/>
    <property type="match status" value="1"/>
</dbReference>
<dbReference type="CDD" id="cd07571">
    <property type="entry name" value="ALP_N-acyl_transferase"/>
    <property type="match status" value="1"/>
</dbReference>
<keyword evidence="3 8" id="KW-0808">Transferase</keyword>
<dbReference type="InterPro" id="IPR045378">
    <property type="entry name" value="LNT_N"/>
</dbReference>
<evidence type="ECO:0000313" key="12">
    <source>
        <dbReference type="Proteomes" id="UP000675781"/>
    </source>
</evidence>
<keyword evidence="6 8" id="KW-0472">Membrane</keyword>
<dbReference type="Proteomes" id="UP000675781">
    <property type="component" value="Unassembled WGS sequence"/>
</dbReference>
<keyword evidence="12" id="KW-1185">Reference proteome</keyword>
<evidence type="ECO:0000256" key="6">
    <source>
        <dbReference type="ARBA" id="ARBA00023136"/>
    </source>
</evidence>
<comment type="subcellular location">
    <subcellularLocation>
        <location evidence="1 8">Cell membrane</location>
        <topology evidence="1 8">Multi-pass membrane protein</topology>
    </subcellularLocation>
</comment>
<evidence type="ECO:0000256" key="1">
    <source>
        <dbReference type="ARBA" id="ARBA00004651"/>
    </source>
</evidence>
<dbReference type="NCBIfam" id="TIGR00546">
    <property type="entry name" value="lnt"/>
    <property type="match status" value="1"/>
</dbReference>
<dbReference type="InterPro" id="IPR036526">
    <property type="entry name" value="C-N_Hydrolase_sf"/>
</dbReference>
<dbReference type="EMBL" id="JAGSOG010000045">
    <property type="protein sequence ID" value="MBR7834006.1"/>
    <property type="molecule type" value="Genomic_DNA"/>
</dbReference>
<dbReference type="EC" id="2.3.1.269" evidence="8"/>
<gene>
    <name evidence="8 11" type="primary">lnt</name>
    <name evidence="11" type="ORF">KDL01_12070</name>
</gene>
<keyword evidence="5 8" id="KW-1133">Transmembrane helix</keyword>
<comment type="caution">
    <text evidence="8">Lacks conserved residue(s) required for the propagation of feature annotation.</text>
</comment>
<feature type="domain" description="CN hydrolase" evidence="10">
    <location>
        <begin position="245"/>
        <end position="498"/>
    </location>
</feature>
<evidence type="ECO:0000256" key="3">
    <source>
        <dbReference type="ARBA" id="ARBA00022679"/>
    </source>
</evidence>
<evidence type="ECO:0000256" key="4">
    <source>
        <dbReference type="ARBA" id="ARBA00022692"/>
    </source>
</evidence>
<accession>A0A941EMU6</accession>
<comment type="function">
    <text evidence="8">Catalyzes the phospholipid dependent N-acylation of the N-terminal cysteine of apolipoprotein, the last step in lipoprotein maturation.</text>
</comment>
<keyword evidence="2 8" id="KW-1003">Cell membrane</keyword>
<sequence length="605" mass="64552">MAHLWRPRRPRPGRAWLPHLAALASGLALYPAFAPIGWWWLAPLSVAGFTLAVGAAYRGRVERGRRRPWAAGAWAGFWFGLAFCYIIFRWVEVIGVDALVALGLIEALYFAPLGAAVASVGRLRGAAFWQALLWVAEEFFRDRWPLGGFSWGRLAFSQAQTPLTKVVALGGAPLLTFATALVGTVLAWYLQRLLRARALRRDEGERPSWAQAIGWRTAAGWLGAALVLPLVGNLVPIQTTAGKPVELAAIQGDVPRTGLDAYGQASAVLDNHVKVTEEYAQQIAEGKAKQPVAVFWPEDSDDVDPFTDPTAYAKISEAVSAIGVPTLVGSVVDVGQNNAQNLGIVWDPQTGPGQTYAKRHLVPFGEYIPFRTELTKFISEISLVPRDFVPGHTPGVMTVGGVHIAEVICFEVAYDDMVRSSVLGDGGVLVVQTNNATYGRTDQPGEQLAISQLRAVETGRPVMIAATSGISGYIDASGRIVEQTRQFTAAVVSAEVTPRTGQTLAVRLGAAPEWVMMGLGLLAWAWAAAAGRRRRREALAFQSLDLAARPLPEHAGAPSADNPVTASSISGGPAVDGAPDTVGSLPAPAATTTTPLTNDARKART</sequence>
<evidence type="ECO:0000256" key="5">
    <source>
        <dbReference type="ARBA" id="ARBA00022989"/>
    </source>
</evidence>
<organism evidence="11 12">
    <name type="scientific">Actinospica durhamensis</name>
    <dbReference type="NCBI Taxonomy" id="1508375"/>
    <lineage>
        <taxon>Bacteria</taxon>
        <taxon>Bacillati</taxon>
        <taxon>Actinomycetota</taxon>
        <taxon>Actinomycetes</taxon>
        <taxon>Catenulisporales</taxon>
        <taxon>Actinospicaceae</taxon>
        <taxon>Actinospica</taxon>
    </lineage>
</organism>
<name>A0A941EMU6_9ACTN</name>
<dbReference type="Pfam" id="PF20154">
    <property type="entry name" value="LNT_N"/>
    <property type="match status" value="1"/>
</dbReference>
<dbReference type="PANTHER" id="PTHR38686:SF1">
    <property type="entry name" value="APOLIPOPROTEIN N-ACYLTRANSFERASE"/>
    <property type="match status" value="1"/>
</dbReference>
<dbReference type="PROSITE" id="PS50263">
    <property type="entry name" value="CN_HYDROLASE"/>
    <property type="match status" value="1"/>
</dbReference>
<reference evidence="11" key="1">
    <citation type="submission" date="2021-04" db="EMBL/GenBank/DDBJ databases">
        <title>Genome based classification of Actinospica acidithermotolerans sp. nov., an actinobacterium isolated from an Indonesian hot spring.</title>
        <authorList>
            <person name="Kusuma A.B."/>
            <person name="Putra K.E."/>
            <person name="Nafisah S."/>
            <person name="Loh J."/>
            <person name="Nouioui I."/>
            <person name="Goodfellow M."/>
        </authorList>
    </citation>
    <scope>NUCLEOTIDE SEQUENCE</scope>
    <source>
        <strain evidence="11">CSCA 57</strain>
    </source>
</reference>
<dbReference type="HAMAP" id="MF_01148">
    <property type="entry name" value="Lnt"/>
    <property type="match status" value="1"/>
</dbReference>
<dbReference type="Gene3D" id="3.60.110.10">
    <property type="entry name" value="Carbon-nitrogen hydrolase"/>
    <property type="match status" value="1"/>
</dbReference>
<dbReference type="InterPro" id="IPR004563">
    <property type="entry name" value="Apolipo_AcylTrfase"/>
</dbReference>
<dbReference type="AlphaFoldDB" id="A0A941EMU6"/>
<keyword evidence="7 8" id="KW-0012">Acyltransferase</keyword>
<comment type="catalytic activity">
    <reaction evidence="8">
        <text>N-terminal S-1,2-diacyl-sn-glyceryl-L-cysteinyl-[lipoprotein] + a glycerophospholipid = N-acyl-S-1,2-diacyl-sn-glyceryl-L-cysteinyl-[lipoprotein] + a 2-acyl-sn-glycero-3-phospholipid + H(+)</text>
        <dbReference type="Rhea" id="RHEA:48228"/>
        <dbReference type="Rhea" id="RHEA-COMP:14681"/>
        <dbReference type="Rhea" id="RHEA-COMP:14684"/>
        <dbReference type="ChEBI" id="CHEBI:15378"/>
        <dbReference type="ChEBI" id="CHEBI:136912"/>
        <dbReference type="ChEBI" id="CHEBI:140656"/>
        <dbReference type="ChEBI" id="CHEBI:140657"/>
        <dbReference type="ChEBI" id="CHEBI:140660"/>
        <dbReference type="EC" id="2.3.1.269"/>
    </reaction>
</comment>
<evidence type="ECO:0000256" key="7">
    <source>
        <dbReference type="ARBA" id="ARBA00023315"/>
    </source>
</evidence>
<dbReference type="GO" id="GO:0042158">
    <property type="term" value="P:lipoprotein biosynthetic process"/>
    <property type="evidence" value="ECO:0007669"/>
    <property type="project" value="UniProtKB-UniRule"/>
</dbReference>
<evidence type="ECO:0000256" key="2">
    <source>
        <dbReference type="ARBA" id="ARBA00022475"/>
    </source>
</evidence>
<proteinExistence type="inferred from homology"/>
<feature type="transmembrane region" description="Helical" evidence="8">
    <location>
        <begin position="166"/>
        <end position="190"/>
    </location>
</feature>
<dbReference type="RefSeq" id="WP_212528527.1">
    <property type="nucleotide sequence ID" value="NZ_JAGSOG010000045.1"/>
</dbReference>
<dbReference type="InterPro" id="IPR003010">
    <property type="entry name" value="C-N_Hydrolase"/>
</dbReference>
<protein>
    <recommendedName>
        <fullName evidence="8">Apolipoprotein N-acyltransferase</fullName>
        <shortName evidence="8">ALP N-acyltransferase</shortName>
        <ecNumber evidence="8">2.3.1.269</ecNumber>
    </recommendedName>
</protein>
<evidence type="ECO:0000256" key="8">
    <source>
        <dbReference type="HAMAP-Rule" id="MF_01148"/>
    </source>
</evidence>
<feature type="transmembrane region" description="Helical" evidence="8">
    <location>
        <begin position="38"/>
        <end position="57"/>
    </location>
</feature>
<dbReference type="PANTHER" id="PTHR38686">
    <property type="entry name" value="APOLIPOPROTEIN N-ACYLTRANSFERASE"/>
    <property type="match status" value="1"/>
</dbReference>
<feature type="transmembrane region" description="Helical" evidence="8">
    <location>
        <begin position="69"/>
        <end position="88"/>
    </location>
</feature>
<keyword evidence="4 8" id="KW-0812">Transmembrane</keyword>
<evidence type="ECO:0000256" key="9">
    <source>
        <dbReference type="SAM" id="MobiDB-lite"/>
    </source>
</evidence>
<dbReference type="SUPFAM" id="SSF56317">
    <property type="entry name" value="Carbon-nitrogen hydrolase"/>
    <property type="match status" value="1"/>
</dbReference>
<comment type="similarity">
    <text evidence="8">Belongs to the CN hydrolase family. Apolipoprotein N-acyltransferase subfamily.</text>
</comment>
<feature type="region of interest" description="Disordered" evidence="9">
    <location>
        <begin position="552"/>
        <end position="605"/>
    </location>
</feature>
<dbReference type="GO" id="GO:0016410">
    <property type="term" value="F:N-acyltransferase activity"/>
    <property type="evidence" value="ECO:0007669"/>
    <property type="project" value="UniProtKB-UniRule"/>
</dbReference>
<comment type="caution">
    <text evidence="11">The sequence shown here is derived from an EMBL/GenBank/DDBJ whole genome shotgun (WGS) entry which is preliminary data.</text>
</comment>
<dbReference type="GO" id="GO:0005886">
    <property type="term" value="C:plasma membrane"/>
    <property type="evidence" value="ECO:0007669"/>
    <property type="project" value="UniProtKB-SubCell"/>
</dbReference>
<comment type="pathway">
    <text evidence="8">Protein modification; lipoprotein biosynthesis (N-acyl transfer).</text>
</comment>
<feature type="compositionally biased region" description="Low complexity" evidence="9">
    <location>
        <begin position="585"/>
        <end position="597"/>
    </location>
</feature>
<feature type="transmembrane region" description="Helical" evidence="8">
    <location>
        <begin position="100"/>
        <end position="120"/>
    </location>
</feature>
<evidence type="ECO:0000313" key="11">
    <source>
        <dbReference type="EMBL" id="MBR7834006.1"/>
    </source>
</evidence>